<organism evidence="2 3">
    <name type="scientific">Oleoguttula mirabilis</name>
    <dbReference type="NCBI Taxonomy" id="1507867"/>
    <lineage>
        <taxon>Eukaryota</taxon>
        <taxon>Fungi</taxon>
        <taxon>Dikarya</taxon>
        <taxon>Ascomycota</taxon>
        <taxon>Pezizomycotina</taxon>
        <taxon>Dothideomycetes</taxon>
        <taxon>Dothideomycetidae</taxon>
        <taxon>Mycosphaerellales</taxon>
        <taxon>Teratosphaeriaceae</taxon>
        <taxon>Oleoguttula</taxon>
    </lineage>
</organism>
<proteinExistence type="predicted"/>
<dbReference type="SUPFAM" id="SSF51735">
    <property type="entry name" value="NAD(P)-binding Rossmann-fold domains"/>
    <property type="match status" value="1"/>
</dbReference>
<dbReference type="InterPro" id="IPR036291">
    <property type="entry name" value="NAD(P)-bd_dom_sf"/>
</dbReference>
<dbReference type="PANTHER" id="PTHR47534:SF3">
    <property type="entry name" value="ALCOHOL DEHYDROGENASE-LIKE C-TERMINAL DOMAIN-CONTAINING PROTEIN"/>
    <property type="match status" value="1"/>
</dbReference>
<comment type="caution">
    <text evidence="2">The sequence shown here is derived from an EMBL/GenBank/DDBJ whole genome shotgun (WGS) entry which is preliminary data.</text>
</comment>
<dbReference type="AlphaFoldDB" id="A0AAV9J953"/>
<dbReference type="InterPro" id="IPR002347">
    <property type="entry name" value="SDR_fam"/>
</dbReference>
<dbReference type="Pfam" id="PF00106">
    <property type="entry name" value="adh_short"/>
    <property type="match status" value="1"/>
</dbReference>
<gene>
    <name evidence="2" type="ORF">LTR36_007780</name>
</gene>
<evidence type="ECO:0000313" key="2">
    <source>
        <dbReference type="EMBL" id="KAK4541636.1"/>
    </source>
</evidence>
<dbReference type="Proteomes" id="UP001324427">
    <property type="component" value="Unassembled WGS sequence"/>
</dbReference>
<evidence type="ECO:0008006" key="4">
    <source>
        <dbReference type="Google" id="ProtNLM"/>
    </source>
</evidence>
<name>A0AAV9J953_9PEZI</name>
<dbReference type="Gene3D" id="3.40.50.720">
    <property type="entry name" value="NAD(P)-binding Rossmann-like Domain"/>
    <property type="match status" value="1"/>
</dbReference>
<keyword evidence="3" id="KW-1185">Reference proteome</keyword>
<dbReference type="EMBL" id="JAVFHQ010000050">
    <property type="protein sequence ID" value="KAK4541636.1"/>
    <property type="molecule type" value="Genomic_DNA"/>
</dbReference>
<keyword evidence="1" id="KW-0560">Oxidoreductase</keyword>
<protein>
    <recommendedName>
        <fullName evidence="4">NAD(P)-binding protein</fullName>
    </recommendedName>
</protein>
<accession>A0AAV9J953</accession>
<dbReference type="PANTHER" id="PTHR47534">
    <property type="entry name" value="YALI0E05731P"/>
    <property type="match status" value="1"/>
</dbReference>
<evidence type="ECO:0000313" key="3">
    <source>
        <dbReference type="Proteomes" id="UP001324427"/>
    </source>
</evidence>
<sequence>MVAISEVRAANAALKGSRHALTAVFVGATNGIGLATLQAFAKHVPRPRAIIVGRSQAKFAPQLETLKQLNPNGDFTFLEADISLIKDIDTVCQTTLTRLGDATKIDILFTSQGYISFVGRETNADGLDNSISLRYYGRMRFAQNLLAHLSPRGRVISVLAGGKEGKIIEDDLDLERNYSIPQSAAQFASMTTLSFDHLAVQNPDISFIHVYPGLVSTGLLGRSATGVLGYVFRYVLEPILGLFSLKAEESGERMLYCGASEQYAKGSWSLDWDGAAKEEKVLKEYREKGWAERVWEHNQRMFERALAK</sequence>
<dbReference type="InterPro" id="IPR052228">
    <property type="entry name" value="Sec_Metab_Biosynth_Oxidored"/>
</dbReference>
<reference evidence="2 3" key="1">
    <citation type="submission" date="2021-11" db="EMBL/GenBank/DDBJ databases">
        <title>Black yeast isolated from Biological Soil Crust.</title>
        <authorList>
            <person name="Kurbessoian T."/>
        </authorList>
    </citation>
    <scope>NUCLEOTIDE SEQUENCE [LARGE SCALE GENOMIC DNA]</scope>
    <source>
        <strain evidence="2 3">CCFEE 5522</strain>
    </source>
</reference>
<dbReference type="GO" id="GO:0016491">
    <property type="term" value="F:oxidoreductase activity"/>
    <property type="evidence" value="ECO:0007669"/>
    <property type="project" value="UniProtKB-KW"/>
</dbReference>
<evidence type="ECO:0000256" key="1">
    <source>
        <dbReference type="ARBA" id="ARBA00023002"/>
    </source>
</evidence>